<organism evidence="7 8">
    <name type="scientific">Pseudaquabacterium pictum</name>
    <dbReference type="NCBI Taxonomy" id="2315236"/>
    <lineage>
        <taxon>Bacteria</taxon>
        <taxon>Pseudomonadati</taxon>
        <taxon>Pseudomonadota</taxon>
        <taxon>Betaproteobacteria</taxon>
        <taxon>Burkholderiales</taxon>
        <taxon>Sphaerotilaceae</taxon>
        <taxon>Pseudaquabacterium</taxon>
    </lineage>
</organism>
<dbReference type="Pfam" id="PF03466">
    <property type="entry name" value="LysR_substrate"/>
    <property type="match status" value="1"/>
</dbReference>
<keyword evidence="3" id="KW-0238">DNA-binding</keyword>
<dbReference type="PANTHER" id="PTHR30293">
    <property type="entry name" value="TRANSCRIPTIONAL REGULATORY PROTEIN NAC-RELATED"/>
    <property type="match status" value="1"/>
</dbReference>
<dbReference type="GO" id="GO:2000142">
    <property type="term" value="P:regulation of DNA-templated transcription initiation"/>
    <property type="evidence" value="ECO:0007669"/>
    <property type="project" value="TreeGrafter"/>
</dbReference>
<dbReference type="InterPro" id="IPR036388">
    <property type="entry name" value="WH-like_DNA-bd_sf"/>
</dbReference>
<dbReference type="SUPFAM" id="SSF53850">
    <property type="entry name" value="Periplasmic binding protein-like II"/>
    <property type="match status" value="1"/>
</dbReference>
<keyword evidence="2" id="KW-0805">Transcription regulation</keyword>
<dbReference type="GO" id="GO:0003677">
    <property type="term" value="F:DNA binding"/>
    <property type="evidence" value="ECO:0007669"/>
    <property type="project" value="UniProtKB-KW"/>
</dbReference>
<keyword evidence="4" id="KW-0010">Activator</keyword>
<dbReference type="OrthoDB" id="464481at2"/>
<dbReference type="RefSeq" id="WP_137731680.1">
    <property type="nucleotide sequence ID" value="NZ_BJCL01000002.1"/>
</dbReference>
<dbReference type="PANTHER" id="PTHR30293:SF2">
    <property type="entry name" value="TRANSCRIPTIONAL ACTIVATOR PROTEIN NHAR"/>
    <property type="match status" value="1"/>
</dbReference>
<evidence type="ECO:0000256" key="3">
    <source>
        <dbReference type="ARBA" id="ARBA00023125"/>
    </source>
</evidence>
<keyword evidence="5" id="KW-0804">Transcription</keyword>
<name>A0A480AJL0_9BURK</name>
<dbReference type="Gene3D" id="1.10.10.10">
    <property type="entry name" value="Winged helix-like DNA-binding domain superfamily/Winged helix DNA-binding domain"/>
    <property type="match status" value="1"/>
</dbReference>
<dbReference type="EMBL" id="BJCL01000002">
    <property type="protein sequence ID" value="GCL61919.1"/>
    <property type="molecule type" value="Genomic_DNA"/>
</dbReference>
<evidence type="ECO:0000256" key="2">
    <source>
        <dbReference type="ARBA" id="ARBA00023015"/>
    </source>
</evidence>
<dbReference type="GO" id="GO:0003700">
    <property type="term" value="F:DNA-binding transcription factor activity"/>
    <property type="evidence" value="ECO:0007669"/>
    <property type="project" value="InterPro"/>
</dbReference>
<dbReference type="SUPFAM" id="SSF46785">
    <property type="entry name" value="Winged helix' DNA-binding domain"/>
    <property type="match status" value="1"/>
</dbReference>
<proteinExistence type="inferred from homology"/>
<sequence>MSLEFSYRHLYYFWVVAKEGGMAKAAGRLGMAVQTVSAQVRELERALGQQLLKPAGRGLVLTDAGQAALRQAEQIFALGEQLPAVVRDAVSAPQVRLAVGISDGLSKLVVRQLLEPVMAAPRLRLLCHEDEFDRLLADLALHRLDVVLSDRPAPANRNLKVYSHPVGSSPLAWYAPPALLARASEGFPQNLATLPVLLPTAHAAMRQRLDTWFERRGVHPQVVGEFEDSALLVTFGAAGMGVFPAPVAVHDKLVASDGLQRFADGDGLEEQFYAIATEKKVLHPLVQRLLPQPR</sequence>
<evidence type="ECO:0000256" key="1">
    <source>
        <dbReference type="ARBA" id="ARBA00009437"/>
    </source>
</evidence>
<feature type="domain" description="HTH lysR-type" evidence="6">
    <location>
        <begin position="5"/>
        <end position="62"/>
    </location>
</feature>
<evidence type="ECO:0000256" key="5">
    <source>
        <dbReference type="ARBA" id="ARBA00023163"/>
    </source>
</evidence>
<dbReference type="InterPro" id="IPR036390">
    <property type="entry name" value="WH_DNA-bd_sf"/>
</dbReference>
<reference evidence="8" key="1">
    <citation type="submission" date="2019-03" db="EMBL/GenBank/DDBJ databases">
        <title>Aquabacterium pictum sp.nov., the first bacteriochlorophyll a-containing freshwater bacterium in the genus Aquabacterium of the class Betaproteobacteria.</title>
        <authorList>
            <person name="Hirose S."/>
            <person name="Tank M."/>
            <person name="Hara E."/>
            <person name="Tamaki H."/>
            <person name="Takaichi S."/>
            <person name="Haruta S."/>
            <person name="Hanada S."/>
        </authorList>
    </citation>
    <scope>NUCLEOTIDE SEQUENCE [LARGE SCALE GENOMIC DNA]</scope>
    <source>
        <strain evidence="8">W35</strain>
    </source>
</reference>
<evidence type="ECO:0000259" key="6">
    <source>
        <dbReference type="PROSITE" id="PS50931"/>
    </source>
</evidence>
<dbReference type="InterPro" id="IPR000847">
    <property type="entry name" value="LysR_HTH_N"/>
</dbReference>
<evidence type="ECO:0000313" key="8">
    <source>
        <dbReference type="Proteomes" id="UP000301751"/>
    </source>
</evidence>
<evidence type="ECO:0000256" key="4">
    <source>
        <dbReference type="ARBA" id="ARBA00023159"/>
    </source>
</evidence>
<comment type="caution">
    <text evidence="7">The sequence shown here is derived from an EMBL/GenBank/DDBJ whole genome shotgun (WGS) entry which is preliminary data.</text>
</comment>
<dbReference type="Pfam" id="PF00126">
    <property type="entry name" value="HTH_1"/>
    <property type="match status" value="1"/>
</dbReference>
<dbReference type="AlphaFoldDB" id="A0A480AJL0"/>
<dbReference type="Gene3D" id="3.40.190.290">
    <property type="match status" value="1"/>
</dbReference>
<accession>A0A480AJL0</accession>
<comment type="similarity">
    <text evidence="1">Belongs to the LysR transcriptional regulatory family.</text>
</comment>
<evidence type="ECO:0000313" key="7">
    <source>
        <dbReference type="EMBL" id="GCL61919.1"/>
    </source>
</evidence>
<protein>
    <submittedName>
        <fullName evidence="7">LysR family transcriptional regulator</fullName>
    </submittedName>
</protein>
<dbReference type="Proteomes" id="UP000301751">
    <property type="component" value="Unassembled WGS sequence"/>
</dbReference>
<gene>
    <name evidence="7" type="ORF">AQPW35_10000</name>
</gene>
<dbReference type="PROSITE" id="PS50931">
    <property type="entry name" value="HTH_LYSR"/>
    <property type="match status" value="1"/>
</dbReference>
<keyword evidence="8" id="KW-1185">Reference proteome</keyword>
<dbReference type="InterPro" id="IPR005119">
    <property type="entry name" value="LysR_subst-bd"/>
</dbReference>